<dbReference type="PANTHER" id="PTHR32305">
    <property type="match status" value="1"/>
</dbReference>
<dbReference type="NCBIfam" id="TIGR03696">
    <property type="entry name" value="Rhs_assc_core"/>
    <property type="match status" value="1"/>
</dbReference>
<accession>A0A3B0VXD6</accession>
<dbReference type="AlphaFoldDB" id="A0A3B0VXD6"/>
<proteinExistence type="predicted"/>
<organism evidence="1">
    <name type="scientific">hydrothermal vent metagenome</name>
    <dbReference type="NCBI Taxonomy" id="652676"/>
    <lineage>
        <taxon>unclassified sequences</taxon>
        <taxon>metagenomes</taxon>
        <taxon>ecological metagenomes</taxon>
    </lineage>
</organism>
<name>A0A3B0VXD6_9ZZZZ</name>
<dbReference type="InterPro" id="IPR022385">
    <property type="entry name" value="Rhs_assc_core"/>
</dbReference>
<gene>
    <name evidence="1" type="ORF">MNBD_CHLOROFLEXI01-4638</name>
</gene>
<evidence type="ECO:0000313" key="1">
    <source>
        <dbReference type="EMBL" id="VAW43107.1"/>
    </source>
</evidence>
<dbReference type="Gene3D" id="2.180.10.10">
    <property type="entry name" value="RHS repeat-associated core"/>
    <property type="match status" value="1"/>
</dbReference>
<dbReference type="InterPro" id="IPR050708">
    <property type="entry name" value="T6SS_VgrG/RHS"/>
</dbReference>
<evidence type="ECO:0008006" key="2">
    <source>
        <dbReference type="Google" id="ProtNLM"/>
    </source>
</evidence>
<dbReference type="PANTHER" id="PTHR32305:SF15">
    <property type="entry name" value="PROTEIN RHSA-RELATED"/>
    <property type="match status" value="1"/>
</dbReference>
<reference evidence="1" key="1">
    <citation type="submission" date="2018-06" db="EMBL/GenBank/DDBJ databases">
        <authorList>
            <person name="Zhirakovskaya E."/>
        </authorList>
    </citation>
    <scope>NUCLEOTIDE SEQUENCE</scope>
</reference>
<sequence>MKTGGNLVQILPPGINPGEAGEQLYSFNQRNLLTQYQVGAGSSVYNTLAEYSYDGGSNRLQQIDSSGTTPTTTTYTNDNVALSQVLVSNDGTTTTYNLFGLDLIQQDDGSQTRTLLVDGLGSARVEMVGNTIENTTTYEPYGKLLTQTGSSGTTYGYTGEQYDTAASLVYLRARYYNPNLKVFMSRDPFKGSAKLPASQHPYSYVHNNPNRYIDPSGHDLVTLNADPDELDIWAQAIDIITTTIEDDQISVLEFLTEQALLIGGGAVASGVTTAVISELLVSAGVIAAGAV</sequence>
<dbReference type="EMBL" id="UOEU01001026">
    <property type="protein sequence ID" value="VAW43107.1"/>
    <property type="molecule type" value="Genomic_DNA"/>
</dbReference>
<feature type="non-terminal residue" evidence="1">
    <location>
        <position position="291"/>
    </location>
</feature>
<protein>
    <recommendedName>
        <fullName evidence="2">Rhs-family protein</fullName>
    </recommendedName>
</protein>